<name>A0A7Y7WI12_9PSED</name>
<accession>A0A7Y7WI12</accession>
<dbReference type="Proteomes" id="UP000582981">
    <property type="component" value="Unassembled WGS sequence"/>
</dbReference>
<feature type="chain" id="PRO_5031302903" description="Lipoprotein" evidence="1">
    <location>
        <begin position="23"/>
        <end position="150"/>
    </location>
</feature>
<feature type="signal peptide" evidence="1">
    <location>
        <begin position="1"/>
        <end position="22"/>
    </location>
</feature>
<protein>
    <recommendedName>
        <fullName evidence="4">Lipoprotein</fullName>
    </recommendedName>
</protein>
<dbReference type="AlphaFoldDB" id="A0A7Y7WI12"/>
<dbReference type="RefSeq" id="WP_177145339.1">
    <property type="nucleotide sequence ID" value="NZ_JACAPU010000034.1"/>
</dbReference>
<evidence type="ECO:0000313" key="3">
    <source>
        <dbReference type="Proteomes" id="UP000582981"/>
    </source>
</evidence>
<proteinExistence type="predicted"/>
<comment type="caution">
    <text evidence="2">The sequence shown here is derived from an EMBL/GenBank/DDBJ whole genome shotgun (WGS) entry which is preliminary data.</text>
</comment>
<evidence type="ECO:0000313" key="2">
    <source>
        <dbReference type="EMBL" id="NWB49867.1"/>
    </source>
</evidence>
<dbReference type="EMBL" id="JACAPU010000034">
    <property type="protein sequence ID" value="NWB49867.1"/>
    <property type="molecule type" value="Genomic_DNA"/>
</dbReference>
<evidence type="ECO:0008006" key="4">
    <source>
        <dbReference type="Google" id="ProtNLM"/>
    </source>
</evidence>
<reference evidence="2 3" key="1">
    <citation type="submission" date="2020-04" db="EMBL/GenBank/DDBJ databases">
        <title>Molecular characterization of pseudomonads from Agaricus bisporus reveal novel blotch 2 pathogens in Western Europe.</title>
        <authorList>
            <person name="Taparia T."/>
            <person name="Krijger M."/>
            <person name="Haynes E."/>
            <person name="Elpinstone J.G."/>
            <person name="Noble R."/>
            <person name="Van Der Wolf J."/>
        </authorList>
    </citation>
    <scope>NUCLEOTIDE SEQUENCE [LARGE SCALE GENOMIC DNA]</scope>
    <source>
        <strain evidence="2 3">F1001</strain>
    </source>
</reference>
<dbReference type="PROSITE" id="PS51257">
    <property type="entry name" value="PROKAR_LIPOPROTEIN"/>
    <property type="match status" value="1"/>
</dbReference>
<evidence type="ECO:0000256" key="1">
    <source>
        <dbReference type="SAM" id="SignalP"/>
    </source>
</evidence>
<gene>
    <name evidence="2" type="ORF">HX829_25605</name>
</gene>
<keyword evidence="1" id="KW-0732">Signal</keyword>
<organism evidence="2 3">
    <name type="scientific">Pseudomonas gingeri</name>
    <dbReference type="NCBI Taxonomy" id="117681"/>
    <lineage>
        <taxon>Bacteria</taxon>
        <taxon>Pseudomonadati</taxon>
        <taxon>Pseudomonadota</taxon>
        <taxon>Gammaproteobacteria</taxon>
        <taxon>Pseudomonadales</taxon>
        <taxon>Pseudomonadaceae</taxon>
        <taxon>Pseudomonas</taxon>
    </lineage>
</organism>
<sequence>MNRYTSVSAVSLVLLASMLGSGCDKKESSPKQSFEMEKGVIGTWAEGEWSTSESQSQAPPTFQISGDKLISGGCSFSMQSQLSPTEKDAYLALKQEKACSVRPLPQSVILHRKGNCQAKVEFYASLASVGNGVPEQSGIYIKVGCTETSV</sequence>